<dbReference type="EC" id="3.1.4.-" evidence="2"/>
<evidence type="ECO:0000313" key="2">
    <source>
        <dbReference type="EMBL" id="MEI5908410.1"/>
    </source>
</evidence>
<dbReference type="InterPro" id="IPR037522">
    <property type="entry name" value="HD_GYP_dom"/>
</dbReference>
<dbReference type="SUPFAM" id="SSF109604">
    <property type="entry name" value="HD-domain/PDEase-like"/>
    <property type="match status" value="1"/>
</dbReference>
<reference evidence="2 3" key="1">
    <citation type="journal article" date="2018" name="J. Microbiol.">
        <title>Bacillus spongiae sp. nov., isolated from sponge of Jeju Island.</title>
        <authorList>
            <person name="Lee G.E."/>
            <person name="Im W.T."/>
            <person name="Park J.S."/>
        </authorList>
    </citation>
    <scope>NUCLEOTIDE SEQUENCE [LARGE SCALE GENOMIC DNA]</scope>
    <source>
        <strain evidence="2 3">135PIL107-10</strain>
    </source>
</reference>
<evidence type="ECO:0000259" key="1">
    <source>
        <dbReference type="PROSITE" id="PS51832"/>
    </source>
</evidence>
<dbReference type="Proteomes" id="UP001312865">
    <property type="component" value="Unassembled WGS sequence"/>
</dbReference>
<comment type="caution">
    <text evidence="2">The sequence shown here is derived from an EMBL/GenBank/DDBJ whole genome shotgun (WGS) entry which is preliminary data.</text>
</comment>
<proteinExistence type="predicted"/>
<organism evidence="2 3">
    <name type="scientific">Bacillus spongiae</name>
    <dbReference type="NCBI Taxonomy" id="2683610"/>
    <lineage>
        <taxon>Bacteria</taxon>
        <taxon>Bacillati</taxon>
        <taxon>Bacillota</taxon>
        <taxon>Bacilli</taxon>
        <taxon>Bacillales</taxon>
        <taxon>Bacillaceae</taxon>
        <taxon>Bacillus</taxon>
    </lineage>
</organism>
<dbReference type="CDD" id="cd00077">
    <property type="entry name" value="HDc"/>
    <property type="match status" value="1"/>
</dbReference>
<feature type="domain" description="HD-GYP" evidence="1">
    <location>
        <begin position="120"/>
        <end position="316"/>
    </location>
</feature>
<dbReference type="PROSITE" id="PS51832">
    <property type="entry name" value="HD_GYP"/>
    <property type="match status" value="1"/>
</dbReference>
<protein>
    <submittedName>
        <fullName evidence="2">HD-GYP domain-containing protein</fullName>
        <ecNumber evidence="2">3.1.4.-</ecNumber>
    </submittedName>
</protein>
<dbReference type="Gene3D" id="1.10.3210.10">
    <property type="entry name" value="Hypothetical protein af1432"/>
    <property type="match status" value="1"/>
</dbReference>
<name>A0ABU8HGA8_9BACI</name>
<sequence>MKAAVANLETGCILAKDVMGLSSYPLLPKSTILTEQHIEVLQAFSIEDVHVESVKIDGTVFYQSPVTKTQVTQMNGKEKLTFIQHYFKVVQEYKKEFISWQSGSAINIAKIRNLFLPLFQDLEKEQHALYFLTHHSSKNEYVYHHGIAVGLLSGMIAKKLKYDQGSCIQVALAGVLSDCGMARVSPAILFKRTPLTAMEFNEIKLHTTNSYQMVKNTPFLKTEAKLAIYQHHERLDGSGYPRAERKDKIHPYSQIIAIADIYHAMTSEKNYRSKQSSFKVLEMIREDSFGKLNSVVVDSAIQLLANLPKGTNVRLSDGQEGEVLFTKKEEMTRPLIQTLKSGQIIDLTKMRDVYIESVIS</sequence>
<dbReference type="GO" id="GO:0016787">
    <property type="term" value="F:hydrolase activity"/>
    <property type="evidence" value="ECO:0007669"/>
    <property type="project" value="UniProtKB-KW"/>
</dbReference>
<dbReference type="Pfam" id="PF13487">
    <property type="entry name" value="HD_5"/>
    <property type="match status" value="1"/>
</dbReference>
<gene>
    <name evidence="2" type="ORF">WAK64_15265</name>
</gene>
<accession>A0ABU8HGA8</accession>
<dbReference type="PANTHER" id="PTHR43155">
    <property type="entry name" value="CYCLIC DI-GMP PHOSPHODIESTERASE PA4108-RELATED"/>
    <property type="match status" value="1"/>
</dbReference>
<keyword evidence="3" id="KW-1185">Reference proteome</keyword>
<dbReference type="InterPro" id="IPR003607">
    <property type="entry name" value="HD/PDEase_dom"/>
</dbReference>
<dbReference type="SMART" id="SM00471">
    <property type="entry name" value="HDc"/>
    <property type="match status" value="1"/>
</dbReference>
<dbReference type="PANTHER" id="PTHR43155:SF2">
    <property type="entry name" value="CYCLIC DI-GMP PHOSPHODIESTERASE PA4108"/>
    <property type="match status" value="1"/>
</dbReference>
<keyword evidence="2" id="KW-0378">Hydrolase</keyword>
<evidence type="ECO:0000313" key="3">
    <source>
        <dbReference type="Proteomes" id="UP001312865"/>
    </source>
</evidence>
<dbReference type="RefSeq" id="WP_336587851.1">
    <property type="nucleotide sequence ID" value="NZ_JBBAXC010000012.1"/>
</dbReference>
<dbReference type="EMBL" id="JBBAXC010000012">
    <property type="protein sequence ID" value="MEI5908410.1"/>
    <property type="molecule type" value="Genomic_DNA"/>
</dbReference>